<reference evidence="8 9" key="1">
    <citation type="submission" date="2019-07" db="EMBL/GenBank/DDBJ databases">
        <title>Full genome sequence of Sphingomonas sp. 4R-6-7(HKS19).</title>
        <authorList>
            <person name="Im W.-T."/>
        </authorList>
    </citation>
    <scope>NUCLEOTIDE SEQUENCE [LARGE SCALE GENOMIC DNA]</scope>
    <source>
        <strain evidence="8 9">HKS19</strain>
    </source>
</reference>
<feature type="transmembrane region" description="Helical" evidence="7">
    <location>
        <begin position="141"/>
        <end position="158"/>
    </location>
</feature>
<keyword evidence="4" id="KW-0769">Symport</keyword>
<evidence type="ECO:0000256" key="7">
    <source>
        <dbReference type="SAM" id="Phobius"/>
    </source>
</evidence>
<organism evidence="8 9">
    <name type="scientific">Sphingomonas panacisoli</name>
    <dbReference type="NCBI Taxonomy" id="1813879"/>
    <lineage>
        <taxon>Bacteria</taxon>
        <taxon>Pseudomonadati</taxon>
        <taxon>Pseudomonadota</taxon>
        <taxon>Alphaproteobacteria</taxon>
        <taxon>Sphingomonadales</taxon>
        <taxon>Sphingomonadaceae</taxon>
        <taxon>Sphingomonas</taxon>
    </lineage>
</organism>
<evidence type="ECO:0000256" key="6">
    <source>
        <dbReference type="ARBA" id="ARBA00023136"/>
    </source>
</evidence>
<dbReference type="OrthoDB" id="9787548at2"/>
<keyword evidence="2" id="KW-0813">Transport</keyword>
<accession>A0A5B8LM16</accession>
<feature type="transmembrane region" description="Helical" evidence="7">
    <location>
        <begin position="379"/>
        <end position="402"/>
    </location>
</feature>
<feature type="transmembrane region" description="Helical" evidence="7">
    <location>
        <begin position="306"/>
        <end position="332"/>
    </location>
</feature>
<feature type="transmembrane region" description="Helical" evidence="7">
    <location>
        <begin position="103"/>
        <end position="121"/>
    </location>
</feature>
<dbReference type="Proteomes" id="UP000315673">
    <property type="component" value="Chromosome"/>
</dbReference>
<evidence type="ECO:0000256" key="5">
    <source>
        <dbReference type="ARBA" id="ARBA00022989"/>
    </source>
</evidence>
<proteinExistence type="predicted"/>
<dbReference type="AlphaFoldDB" id="A0A5B8LM16"/>
<dbReference type="Pfam" id="PF01566">
    <property type="entry name" value="Nramp"/>
    <property type="match status" value="1"/>
</dbReference>
<dbReference type="EMBL" id="CP042306">
    <property type="protein sequence ID" value="QDZ09039.1"/>
    <property type="molecule type" value="Genomic_DNA"/>
</dbReference>
<gene>
    <name evidence="8" type="ORF">FPZ24_04265</name>
</gene>
<feature type="transmembrane region" description="Helical" evidence="7">
    <location>
        <begin position="414"/>
        <end position="434"/>
    </location>
</feature>
<evidence type="ECO:0000256" key="1">
    <source>
        <dbReference type="ARBA" id="ARBA00004141"/>
    </source>
</evidence>
<dbReference type="PANTHER" id="PTHR11706:SF33">
    <property type="entry name" value="NATURAL RESISTANCE-ASSOCIATED MACROPHAGE PROTEIN 2"/>
    <property type="match status" value="1"/>
</dbReference>
<protein>
    <submittedName>
        <fullName evidence="8">Divalent metal cation transporter</fullName>
    </submittedName>
</protein>
<evidence type="ECO:0000313" key="9">
    <source>
        <dbReference type="Proteomes" id="UP000315673"/>
    </source>
</evidence>
<dbReference type="InterPro" id="IPR001046">
    <property type="entry name" value="NRAMP_fam"/>
</dbReference>
<feature type="transmembrane region" description="Helical" evidence="7">
    <location>
        <begin position="165"/>
        <end position="183"/>
    </location>
</feature>
<keyword evidence="9" id="KW-1185">Reference proteome</keyword>
<feature type="transmembrane region" description="Helical" evidence="7">
    <location>
        <begin position="264"/>
        <end position="284"/>
    </location>
</feature>
<evidence type="ECO:0000313" key="8">
    <source>
        <dbReference type="EMBL" id="QDZ09039.1"/>
    </source>
</evidence>
<dbReference type="GO" id="GO:0005886">
    <property type="term" value="C:plasma membrane"/>
    <property type="evidence" value="ECO:0007669"/>
    <property type="project" value="TreeGrafter"/>
</dbReference>
<comment type="subcellular location">
    <subcellularLocation>
        <location evidence="1">Membrane</location>
        <topology evidence="1">Multi-pass membrane protein</topology>
    </subcellularLocation>
</comment>
<dbReference type="GO" id="GO:0015086">
    <property type="term" value="F:cadmium ion transmembrane transporter activity"/>
    <property type="evidence" value="ECO:0007669"/>
    <property type="project" value="TreeGrafter"/>
</dbReference>
<dbReference type="KEGG" id="spai:FPZ24_04265"/>
<dbReference type="GO" id="GO:0015293">
    <property type="term" value="F:symporter activity"/>
    <property type="evidence" value="ECO:0007669"/>
    <property type="project" value="UniProtKB-KW"/>
</dbReference>
<sequence>MCFRGAYGAGEQSRPQRRRRVAPVKLLERLKQLGPGIVTGAADDDPSGIATYSQAGAQFGSGLLWTMTLAYPLMVAVQLASARVGRVTGHGLANSLGKVMPRWLVMPLIGLLFVANTINIGADLAAMGDAVALVVGGWEHAYTIGFTILSLLLQLFLPYHRYVRILKWLTLILFAYIALLFMVKVDWSTALRGLVLPTIAGAGALTTIVAIFGTTISPYLFFWQAAQEVEEIDQAPQRKPLRDDGAQAAGALQRIRWDTVTGMAVSNVVALAIMVGTATTLHAAGKTDIQSAADAAAALRPVAGDLAFAIFSLGIIGTGLLAVPVLAGSSAYAVCEIGGWSASLEHRPARAKAFYLIIGLGMILGLAIDWSPINPMKALFWSAVINGVAAVPVLIGLMIVVSKRSIMGEFVASWPLRLFGWMATAVMAAAALAMCVSPS</sequence>
<evidence type="ECO:0000256" key="4">
    <source>
        <dbReference type="ARBA" id="ARBA00022847"/>
    </source>
</evidence>
<keyword evidence="6 7" id="KW-0472">Membrane</keyword>
<name>A0A5B8LM16_9SPHN</name>
<dbReference type="GO" id="GO:0034755">
    <property type="term" value="P:iron ion transmembrane transport"/>
    <property type="evidence" value="ECO:0007669"/>
    <property type="project" value="TreeGrafter"/>
</dbReference>
<keyword evidence="5 7" id="KW-1133">Transmembrane helix</keyword>
<feature type="transmembrane region" description="Helical" evidence="7">
    <location>
        <begin position="195"/>
        <end position="222"/>
    </location>
</feature>
<feature type="transmembrane region" description="Helical" evidence="7">
    <location>
        <begin position="62"/>
        <end position="82"/>
    </location>
</feature>
<evidence type="ECO:0000256" key="3">
    <source>
        <dbReference type="ARBA" id="ARBA00022692"/>
    </source>
</evidence>
<feature type="transmembrane region" description="Helical" evidence="7">
    <location>
        <begin position="353"/>
        <end position="373"/>
    </location>
</feature>
<evidence type="ECO:0000256" key="2">
    <source>
        <dbReference type="ARBA" id="ARBA00022448"/>
    </source>
</evidence>
<dbReference type="PANTHER" id="PTHR11706">
    <property type="entry name" value="SOLUTE CARRIER PROTEIN FAMILY 11 MEMBER"/>
    <property type="match status" value="1"/>
</dbReference>
<keyword evidence="3 7" id="KW-0812">Transmembrane</keyword>
<dbReference type="GO" id="GO:0005384">
    <property type="term" value="F:manganese ion transmembrane transporter activity"/>
    <property type="evidence" value="ECO:0007669"/>
    <property type="project" value="TreeGrafter"/>
</dbReference>